<evidence type="ECO:0000313" key="2">
    <source>
        <dbReference type="Proteomes" id="UP000092600"/>
    </source>
</evidence>
<name>A0A199UWV8_ANACO</name>
<protein>
    <submittedName>
        <fullName evidence="1">Uncharacterized protein</fullName>
    </submittedName>
</protein>
<feature type="non-terminal residue" evidence="1">
    <location>
        <position position="68"/>
    </location>
</feature>
<dbReference type="AlphaFoldDB" id="A0A199UWV8"/>
<dbReference type="Proteomes" id="UP000092600">
    <property type="component" value="Unassembled WGS sequence"/>
</dbReference>
<proteinExistence type="predicted"/>
<reference evidence="1 2" key="1">
    <citation type="journal article" date="2016" name="DNA Res.">
        <title>The draft genome of MD-2 pineapple using hybrid error correction of long reads.</title>
        <authorList>
            <person name="Redwan R.M."/>
            <person name="Saidin A."/>
            <person name="Kumar S.V."/>
        </authorList>
    </citation>
    <scope>NUCLEOTIDE SEQUENCE [LARGE SCALE GENOMIC DNA]</scope>
    <source>
        <strain evidence="2">cv. MD2</strain>
        <tissue evidence="1">Leaf</tissue>
    </source>
</reference>
<evidence type="ECO:0000313" key="1">
    <source>
        <dbReference type="EMBL" id="OAY69288.1"/>
    </source>
</evidence>
<dbReference type="EMBL" id="LSRQ01004463">
    <property type="protein sequence ID" value="OAY69288.1"/>
    <property type="molecule type" value="Genomic_DNA"/>
</dbReference>
<sequence length="68" mass="7831">MSGNTKIALLRKVEPRWVQTVRYRVVASGTVASAAGEKMRRFWKMHETNSGVAKFKTNLVQFEMKFEP</sequence>
<comment type="caution">
    <text evidence="1">The sequence shown here is derived from an EMBL/GenBank/DDBJ whole genome shotgun (WGS) entry which is preliminary data.</text>
</comment>
<gene>
    <name evidence="1" type="ORF">ACMD2_25619</name>
</gene>
<organism evidence="1 2">
    <name type="scientific">Ananas comosus</name>
    <name type="common">Pineapple</name>
    <name type="synonym">Ananas ananas</name>
    <dbReference type="NCBI Taxonomy" id="4615"/>
    <lineage>
        <taxon>Eukaryota</taxon>
        <taxon>Viridiplantae</taxon>
        <taxon>Streptophyta</taxon>
        <taxon>Embryophyta</taxon>
        <taxon>Tracheophyta</taxon>
        <taxon>Spermatophyta</taxon>
        <taxon>Magnoliopsida</taxon>
        <taxon>Liliopsida</taxon>
        <taxon>Poales</taxon>
        <taxon>Bromeliaceae</taxon>
        <taxon>Bromelioideae</taxon>
        <taxon>Ananas</taxon>
    </lineage>
</organism>
<accession>A0A199UWV8</accession>